<dbReference type="Proteomes" id="UP001055439">
    <property type="component" value="Chromosome 1"/>
</dbReference>
<gene>
    <name evidence="1" type="ORF">MUK42_34226</name>
</gene>
<reference evidence="1" key="1">
    <citation type="submission" date="2022-05" db="EMBL/GenBank/DDBJ databases">
        <title>The Musa troglodytarum L. genome provides insights into the mechanism of non-climacteric behaviour and enrichment of carotenoids.</title>
        <authorList>
            <person name="Wang J."/>
        </authorList>
    </citation>
    <scope>NUCLEOTIDE SEQUENCE</scope>
    <source>
        <tissue evidence="1">Leaf</tissue>
    </source>
</reference>
<dbReference type="EMBL" id="CP097502">
    <property type="protein sequence ID" value="URD77014.1"/>
    <property type="molecule type" value="Genomic_DNA"/>
</dbReference>
<proteinExistence type="predicted"/>
<protein>
    <submittedName>
        <fullName evidence="1">Uncharacterized protein</fullName>
    </submittedName>
</protein>
<evidence type="ECO:0000313" key="2">
    <source>
        <dbReference type="Proteomes" id="UP001055439"/>
    </source>
</evidence>
<dbReference type="AlphaFoldDB" id="A0A9E7EGT3"/>
<accession>A0A9E7EGT3</accession>
<sequence length="77" mass="8509">MANPLHKIQVSRSLSHFSASHLVSEYKSTICSKGGMSVLGLRNPQRRELSESRLCPVVTLRRKKTVLAASASECHCE</sequence>
<name>A0A9E7EGT3_9LILI</name>
<organism evidence="1 2">
    <name type="scientific">Musa troglodytarum</name>
    <name type="common">fe'i banana</name>
    <dbReference type="NCBI Taxonomy" id="320322"/>
    <lineage>
        <taxon>Eukaryota</taxon>
        <taxon>Viridiplantae</taxon>
        <taxon>Streptophyta</taxon>
        <taxon>Embryophyta</taxon>
        <taxon>Tracheophyta</taxon>
        <taxon>Spermatophyta</taxon>
        <taxon>Magnoliopsida</taxon>
        <taxon>Liliopsida</taxon>
        <taxon>Zingiberales</taxon>
        <taxon>Musaceae</taxon>
        <taxon>Musa</taxon>
    </lineage>
</organism>
<keyword evidence="2" id="KW-1185">Reference proteome</keyword>
<evidence type="ECO:0000313" key="1">
    <source>
        <dbReference type="EMBL" id="URD77014.1"/>
    </source>
</evidence>